<dbReference type="InterPro" id="IPR000953">
    <property type="entry name" value="Chromo/chromo_shadow_dom"/>
</dbReference>
<accession>A0A2Z7B630</accession>
<dbReference type="SUPFAM" id="SSF53098">
    <property type="entry name" value="Ribonuclease H-like"/>
    <property type="match status" value="1"/>
</dbReference>
<dbReference type="InterPro" id="IPR036397">
    <property type="entry name" value="RNaseH_sf"/>
</dbReference>
<dbReference type="InterPro" id="IPR056924">
    <property type="entry name" value="SH3_Tf2-1"/>
</dbReference>
<protein>
    <submittedName>
        <fullName evidence="3">DNA/RNA polymerase superfamily protein</fullName>
    </submittedName>
</protein>
<organism evidence="3 4">
    <name type="scientific">Dorcoceras hygrometricum</name>
    <dbReference type="NCBI Taxonomy" id="472368"/>
    <lineage>
        <taxon>Eukaryota</taxon>
        <taxon>Viridiplantae</taxon>
        <taxon>Streptophyta</taxon>
        <taxon>Embryophyta</taxon>
        <taxon>Tracheophyta</taxon>
        <taxon>Spermatophyta</taxon>
        <taxon>Magnoliopsida</taxon>
        <taxon>eudicotyledons</taxon>
        <taxon>Gunneridae</taxon>
        <taxon>Pentapetalae</taxon>
        <taxon>asterids</taxon>
        <taxon>lamiids</taxon>
        <taxon>Lamiales</taxon>
        <taxon>Gesneriaceae</taxon>
        <taxon>Didymocarpoideae</taxon>
        <taxon>Trichosporeae</taxon>
        <taxon>Loxocarpinae</taxon>
        <taxon>Dorcoceras</taxon>
    </lineage>
</organism>
<dbReference type="EMBL" id="KV008791">
    <property type="protein sequence ID" value="KZV29964.1"/>
    <property type="molecule type" value="Genomic_DNA"/>
</dbReference>
<dbReference type="SUPFAM" id="SSF54160">
    <property type="entry name" value="Chromo domain-like"/>
    <property type="match status" value="1"/>
</dbReference>
<feature type="domain" description="Integrase catalytic" evidence="2">
    <location>
        <begin position="190"/>
        <end position="355"/>
    </location>
</feature>
<dbReference type="Gene3D" id="3.30.420.10">
    <property type="entry name" value="Ribonuclease H-like superfamily/Ribonuclease H"/>
    <property type="match status" value="1"/>
</dbReference>
<dbReference type="Proteomes" id="UP000250235">
    <property type="component" value="Unassembled WGS sequence"/>
</dbReference>
<dbReference type="PANTHER" id="PTHR45835:SF99">
    <property type="entry name" value="CHROMO DOMAIN-CONTAINING PROTEIN-RELATED"/>
    <property type="match status" value="1"/>
</dbReference>
<sequence>MRQRRWLELVKDYDCTISYHPGKANVVADALSRKSAGLAYLTVQQPLAKEIERFGLELVSSSSSNMILADLSVRSNLLNQIREGQQQDPQLKKWVQQDKERGNSLYFTEEGIVRYLGRVWVPQVNDLRAELLKEAHTAPYSVHPGSTKMYKDLQQLYWWPGMKKDVARFVAECLTCQLVKAEHQRPAGLLKPLPIPEWKWESIAMDFVTGLPRTVQGYNSIWVIIDRLTKSAHFLPVKTTYEVSRYAELYVKEIVRLHGVPISIVSDRDPKFTSAFWKSLHKAMGTKLTFSTAFHPQTDGQSERVIQILEDLLRACIVDFSAGWDTSLPLVEFAYNNSFQASIQMAPYEALYGRKCRTPLHWDEVGERAGLGPDVVEQTAAAVRKIRERMKTAQSRQKSYADNRRRELNFEIGDKVFLRRAPMKGVMRFGKKGKLSPRYIGPFEILEKVGTLAYRLALPPQMSAVHNVFHVSALRKYVPHPSHVLNYEPIQLAPDLSYEEKPERILLREIRRLRNRSIPMVKIKWSNQSEREATWETEADMLSLYPYLFGT</sequence>
<dbReference type="Gene3D" id="1.10.340.70">
    <property type="match status" value="1"/>
</dbReference>
<dbReference type="Pfam" id="PF17921">
    <property type="entry name" value="Integrase_H2C2"/>
    <property type="match status" value="1"/>
</dbReference>
<dbReference type="Pfam" id="PF24626">
    <property type="entry name" value="SH3_Tf2-1"/>
    <property type="match status" value="1"/>
</dbReference>
<keyword evidence="4" id="KW-1185">Reference proteome</keyword>
<dbReference type="PROSITE" id="PS50994">
    <property type="entry name" value="INTEGRASE"/>
    <property type="match status" value="1"/>
</dbReference>
<dbReference type="InterPro" id="IPR023780">
    <property type="entry name" value="Chromo_domain"/>
</dbReference>
<dbReference type="Pfam" id="PF00385">
    <property type="entry name" value="Chromo"/>
    <property type="match status" value="1"/>
</dbReference>
<dbReference type="GO" id="GO:0003676">
    <property type="term" value="F:nucleic acid binding"/>
    <property type="evidence" value="ECO:0007669"/>
    <property type="project" value="InterPro"/>
</dbReference>
<proteinExistence type="predicted"/>
<feature type="domain" description="Chromo" evidence="1">
    <location>
        <begin position="500"/>
        <end position="551"/>
    </location>
</feature>
<gene>
    <name evidence="3" type="ORF">F511_23769</name>
</gene>
<dbReference type="InterPro" id="IPR016197">
    <property type="entry name" value="Chromo-like_dom_sf"/>
</dbReference>
<dbReference type="GO" id="GO:0015074">
    <property type="term" value="P:DNA integration"/>
    <property type="evidence" value="ECO:0007669"/>
    <property type="project" value="InterPro"/>
</dbReference>
<dbReference type="AlphaFoldDB" id="A0A2Z7B630"/>
<evidence type="ECO:0000313" key="3">
    <source>
        <dbReference type="EMBL" id="KZV29964.1"/>
    </source>
</evidence>
<evidence type="ECO:0000259" key="2">
    <source>
        <dbReference type="PROSITE" id="PS50994"/>
    </source>
</evidence>
<dbReference type="InterPro" id="IPR001584">
    <property type="entry name" value="Integrase_cat-core"/>
</dbReference>
<evidence type="ECO:0000313" key="4">
    <source>
        <dbReference type="Proteomes" id="UP000250235"/>
    </source>
</evidence>
<dbReference type="OrthoDB" id="96655at2759"/>
<reference evidence="3 4" key="1">
    <citation type="journal article" date="2015" name="Proc. Natl. Acad. Sci. U.S.A.">
        <title>The resurrection genome of Boea hygrometrica: A blueprint for survival of dehydration.</title>
        <authorList>
            <person name="Xiao L."/>
            <person name="Yang G."/>
            <person name="Zhang L."/>
            <person name="Yang X."/>
            <person name="Zhao S."/>
            <person name="Ji Z."/>
            <person name="Zhou Q."/>
            <person name="Hu M."/>
            <person name="Wang Y."/>
            <person name="Chen M."/>
            <person name="Xu Y."/>
            <person name="Jin H."/>
            <person name="Xiao X."/>
            <person name="Hu G."/>
            <person name="Bao F."/>
            <person name="Hu Y."/>
            <person name="Wan P."/>
            <person name="Li L."/>
            <person name="Deng X."/>
            <person name="Kuang T."/>
            <person name="Xiang C."/>
            <person name="Zhu J.K."/>
            <person name="Oliver M.J."/>
            <person name="He Y."/>
        </authorList>
    </citation>
    <scope>NUCLEOTIDE SEQUENCE [LARGE SCALE GENOMIC DNA]</scope>
    <source>
        <strain evidence="4">cv. XS01</strain>
    </source>
</reference>
<evidence type="ECO:0000259" key="1">
    <source>
        <dbReference type="PROSITE" id="PS50013"/>
    </source>
</evidence>
<dbReference type="PROSITE" id="PS50013">
    <property type="entry name" value="CHROMO_2"/>
    <property type="match status" value="1"/>
</dbReference>
<dbReference type="InterPro" id="IPR012337">
    <property type="entry name" value="RNaseH-like_sf"/>
</dbReference>
<dbReference type="InterPro" id="IPR041588">
    <property type="entry name" value="Integrase_H2C2"/>
</dbReference>
<dbReference type="PANTHER" id="PTHR45835">
    <property type="entry name" value="YALI0A06105P"/>
    <property type="match status" value="1"/>
</dbReference>
<name>A0A2Z7B630_9LAMI</name>